<proteinExistence type="predicted"/>
<reference evidence="1" key="1">
    <citation type="submission" date="2014-11" db="EMBL/GenBank/DDBJ databases">
        <authorList>
            <person name="Amaro Gonzalez C."/>
        </authorList>
    </citation>
    <scope>NUCLEOTIDE SEQUENCE</scope>
</reference>
<organism evidence="1">
    <name type="scientific">Anguilla anguilla</name>
    <name type="common">European freshwater eel</name>
    <name type="synonym">Muraena anguilla</name>
    <dbReference type="NCBI Taxonomy" id="7936"/>
    <lineage>
        <taxon>Eukaryota</taxon>
        <taxon>Metazoa</taxon>
        <taxon>Chordata</taxon>
        <taxon>Craniata</taxon>
        <taxon>Vertebrata</taxon>
        <taxon>Euteleostomi</taxon>
        <taxon>Actinopterygii</taxon>
        <taxon>Neopterygii</taxon>
        <taxon>Teleostei</taxon>
        <taxon>Anguilliformes</taxon>
        <taxon>Anguillidae</taxon>
        <taxon>Anguilla</taxon>
    </lineage>
</organism>
<evidence type="ECO:0000313" key="1">
    <source>
        <dbReference type="EMBL" id="JAH53374.1"/>
    </source>
</evidence>
<name>A0A0E9TI79_ANGAN</name>
<dbReference type="AlphaFoldDB" id="A0A0E9TI79"/>
<sequence length="35" mass="3761">MSSISVIIQEAAMSCCHCFSLHSPTAELHNHCICG</sequence>
<dbReference type="EMBL" id="GBXM01055203">
    <property type="protein sequence ID" value="JAH53374.1"/>
    <property type="molecule type" value="Transcribed_RNA"/>
</dbReference>
<accession>A0A0E9TI79</accession>
<protein>
    <submittedName>
        <fullName evidence="1">Uncharacterized protein</fullName>
    </submittedName>
</protein>
<reference evidence="1" key="2">
    <citation type="journal article" date="2015" name="Fish Shellfish Immunol.">
        <title>Early steps in the European eel (Anguilla anguilla)-Vibrio vulnificus interaction in the gills: Role of the RtxA13 toxin.</title>
        <authorList>
            <person name="Callol A."/>
            <person name="Pajuelo D."/>
            <person name="Ebbesson L."/>
            <person name="Teles M."/>
            <person name="MacKenzie S."/>
            <person name="Amaro C."/>
        </authorList>
    </citation>
    <scope>NUCLEOTIDE SEQUENCE</scope>
</reference>